<dbReference type="AlphaFoldDB" id="X6LKQ8"/>
<dbReference type="EMBL" id="ASPP01037561">
    <property type="protein sequence ID" value="ETO01722.1"/>
    <property type="molecule type" value="Genomic_DNA"/>
</dbReference>
<comment type="caution">
    <text evidence="1">The sequence shown here is derived from an EMBL/GenBank/DDBJ whole genome shotgun (WGS) entry which is preliminary data.</text>
</comment>
<proteinExistence type="predicted"/>
<sequence>MDFKILDIFQKRYPIMKMNVFVHLKLNDKQLDRVFSAFIHGLKDKYNWIRKSCAKLFGIIGAKESIRHFDEWIKEIKIIMFVCHVQNYLEKEKPFLNRSIVLFIKVVLLAEKNYFLLNLRSAIYLKYINIAIGEVKNSK</sequence>
<organism evidence="1 2">
    <name type="scientific">Reticulomyxa filosa</name>
    <dbReference type="NCBI Taxonomy" id="46433"/>
    <lineage>
        <taxon>Eukaryota</taxon>
        <taxon>Sar</taxon>
        <taxon>Rhizaria</taxon>
        <taxon>Retaria</taxon>
        <taxon>Foraminifera</taxon>
        <taxon>Monothalamids</taxon>
        <taxon>Reticulomyxidae</taxon>
        <taxon>Reticulomyxa</taxon>
    </lineage>
</organism>
<evidence type="ECO:0000313" key="2">
    <source>
        <dbReference type="Proteomes" id="UP000023152"/>
    </source>
</evidence>
<accession>X6LKQ8</accession>
<reference evidence="1 2" key="1">
    <citation type="journal article" date="2013" name="Curr. Biol.">
        <title>The Genome of the Foraminiferan Reticulomyxa filosa.</title>
        <authorList>
            <person name="Glockner G."/>
            <person name="Hulsmann N."/>
            <person name="Schleicher M."/>
            <person name="Noegel A.A."/>
            <person name="Eichinger L."/>
            <person name="Gallinger C."/>
            <person name="Pawlowski J."/>
            <person name="Sierra R."/>
            <person name="Euteneuer U."/>
            <person name="Pillet L."/>
            <person name="Moustafa A."/>
            <person name="Platzer M."/>
            <person name="Groth M."/>
            <person name="Szafranski K."/>
            <person name="Schliwa M."/>
        </authorList>
    </citation>
    <scope>NUCLEOTIDE SEQUENCE [LARGE SCALE GENOMIC DNA]</scope>
</reference>
<keyword evidence="2" id="KW-1185">Reference proteome</keyword>
<name>X6LKQ8_RETFI</name>
<dbReference type="Proteomes" id="UP000023152">
    <property type="component" value="Unassembled WGS sequence"/>
</dbReference>
<evidence type="ECO:0000313" key="1">
    <source>
        <dbReference type="EMBL" id="ETO01722.1"/>
    </source>
</evidence>
<gene>
    <name evidence="1" type="ORF">RFI_35717</name>
</gene>
<protein>
    <submittedName>
        <fullName evidence="1">Uncharacterized protein</fullName>
    </submittedName>
</protein>